<evidence type="ECO:0000313" key="1">
    <source>
        <dbReference type="EMBL" id="WIX99256.1"/>
    </source>
</evidence>
<sequence>MDHRNLADAAVRAIADHFGAVRSGVRVSEAASRTVAEIVSVVRSVCGVGSPVLEDLRRNPASCGVRTHAAALLRRALDEDGSAGPALGEALGRSDVAY</sequence>
<accession>A0A9Y2JKV2</accession>
<keyword evidence="2" id="KW-1185">Reference proteome</keyword>
<dbReference type="Proteomes" id="UP001239397">
    <property type="component" value="Chromosome"/>
</dbReference>
<protein>
    <submittedName>
        <fullName evidence="1">Uncharacterized protein</fullName>
    </submittedName>
</protein>
<name>A0A9Y2JKV2_9PSEU</name>
<dbReference type="KEGG" id="amog:QRX60_35120"/>
<dbReference type="RefSeq" id="WP_285995739.1">
    <property type="nucleotide sequence ID" value="NZ_CP127295.1"/>
</dbReference>
<evidence type="ECO:0000313" key="2">
    <source>
        <dbReference type="Proteomes" id="UP001239397"/>
    </source>
</evidence>
<gene>
    <name evidence="1" type="ORF">QRX60_35120</name>
</gene>
<organism evidence="1 2">
    <name type="scientific">Amycolatopsis mongoliensis</name>
    <dbReference type="NCBI Taxonomy" id="715475"/>
    <lineage>
        <taxon>Bacteria</taxon>
        <taxon>Bacillati</taxon>
        <taxon>Actinomycetota</taxon>
        <taxon>Actinomycetes</taxon>
        <taxon>Pseudonocardiales</taxon>
        <taxon>Pseudonocardiaceae</taxon>
        <taxon>Amycolatopsis</taxon>
    </lineage>
</organism>
<reference evidence="1 2" key="1">
    <citation type="submission" date="2023-06" db="EMBL/GenBank/DDBJ databases">
        <authorList>
            <person name="Oyuntsetseg B."/>
            <person name="Kim S.B."/>
        </authorList>
    </citation>
    <scope>NUCLEOTIDE SEQUENCE [LARGE SCALE GENOMIC DNA]</scope>
    <source>
        <strain evidence="1 2">4-36</strain>
    </source>
</reference>
<dbReference type="EMBL" id="CP127295">
    <property type="protein sequence ID" value="WIX99256.1"/>
    <property type="molecule type" value="Genomic_DNA"/>
</dbReference>
<dbReference type="AlphaFoldDB" id="A0A9Y2JKV2"/>
<proteinExistence type="predicted"/>